<feature type="transmembrane region" description="Helical" evidence="1">
    <location>
        <begin position="39"/>
        <end position="65"/>
    </location>
</feature>
<reference evidence="2 3" key="1">
    <citation type="submission" date="2024-08" db="EMBL/GenBank/DDBJ databases">
        <authorList>
            <person name="Ishaq N."/>
        </authorList>
    </citation>
    <scope>NUCLEOTIDE SEQUENCE [LARGE SCALE GENOMIC DNA]</scope>
    <source>
        <strain evidence="2 3">JCM 30400</strain>
    </source>
</reference>
<feature type="transmembrane region" description="Helical" evidence="1">
    <location>
        <begin position="77"/>
        <end position="95"/>
    </location>
</feature>
<evidence type="ECO:0000256" key="1">
    <source>
        <dbReference type="SAM" id="Phobius"/>
    </source>
</evidence>
<protein>
    <submittedName>
        <fullName evidence="2">Uncharacterized protein</fullName>
    </submittedName>
</protein>
<evidence type="ECO:0000313" key="3">
    <source>
        <dbReference type="Proteomes" id="UP001569414"/>
    </source>
</evidence>
<comment type="caution">
    <text evidence="2">The sequence shown here is derived from an EMBL/GenBank/DDBJ whole genome shotgun (WGS) entry which is preliminary data.</text>
</comment>
<keyword evidence="1" id="KW-1133">Transmembrane helix</keyword>
<feature type="transmembrane region" description="Helical" evidence="1">
    <location>
        <begin position="12"/>
        <end position="33"/>
    </location>
</feature>
<evidence type="ECO:0000313" key="2">
    <source>
        <dbReference type="EMBL" id="MFA0792560.1"/>
    </source>
</evidence>
<sequence>MGNWDGAIIRSVGWVLLFVVAYSFYEIGIPILTYPPQDFIAIFGLFATVYLAISVVGWLVIGLPFHWAVCNWSQPKFIYYLLAGVSVSLVVSVVGSIEAGIIFGLAATAQAIVFRYYVFKSKKI</sequence>
<gene>
    <name evidence="2" type="ORF">ACCI51_18645</name>
</gene>
<name>A0ABV4NTE6_9GAMM</name>
<keyword evidence="1" id="KW-0472">Membrane</keyword>
<organism evidence="2 3">
    <name type="scientific">Microbulbifer echini</name>
    <dbReference type="NCBI Taxonomy" id="1529067"/>
    <lineage>
        <taxon>Bacteria</taxon>
        <taxon>Pseudomonadati</taxon>
        <taxon>Pseudomonadota</taxon>
        <taxon>Gammaproteobacteria</taxon>
        <taxon>Cellvibrionales</taxon>
        <taxon>Microbulbiferaceae</taxon>
        <taxon>Microbulbifer</taxon>
    </lineage>
</organism>
<keyword evidence="1" id="KW-0812">Transmembrane</keyword>
<dbReference type="Proteomes" id="UP001569414">
    <property type="component" value="Unassembled WGS sequence"/>
</dbReference>
<dbReference type="RefSeq" id="WP_371844944.1">
    <property type="nucleotide sequence ID" value="NZ_JBGMEL010000030.1"/>
</dbReference>
<proteinExistence type="predicted"/>
<feature type="transmembrane region" description="Helical" evidence="1">
    <location>
        <begin position="101"/>
        <end position="118"/>
    </location>
</feature>
<accession>A0ABV4NTE6</accession>
<dbReference type="EMBL" id="JBGMEL010000030">
    <property type="protein sequence ID" value="MFA0792560.1"/>
    <property type="molecule type" value="Genomic_DNA"/>
</dbReference>
<keyword evidence="3" id="KW-1185">Reference proteome</keyword>